<keyword evidence="1" id="KW-1133">Transmembrane helix</keyword>
<comment type="caution">
    <text evidence="2">The sequence shown here is derived from an EMBL/GenBank/DDBJ whole genome shotgun (WGS) entry which is preliminary data.</text>
</comment>
<organism evidence="2 3">
    <name type="scientific">Bugula neritina</name>
    <name type="common">Brown bryozoan</name>
    <name type="synonym">Sertularia neritina</name>
    <dbReference type="NCBI Taxonomy" id="10212"/>
    <lineage>
        <taxon>Eukaryota</taxon>
        <taxon>Metazoa</taxon>
        <taxon>Spiralia</taxon>
        <taxon>Lophotrochozoa</taxon>
        <taxon>Bryozoa</taxon>
        <taxon>Gymnolaemata</taxon>
        <taxon>Cheilostomatida</taxon>
        <taxon>Flustrina</taxon>
        <taxon>Buguloidea</taxon>
        <taxon>Bugulidae</taxon>
        <taxon>Bugula</taxon>
    </lineage>
</organism>
<dbReference type="Proteomes" id="UP000593567">
    <property type="component" value="Unassembled WGS sequence"/>
</dbReference>
<protein>
    <submittedName>
        <fullName evidence="2">Uncharacterized protein</fullName>
    </submittedName>
</protein>
<reference evidence="2" key="1">
    <citation type="submission" date="2020-06" db="EMBL/GenBank/DDBJ databases">
        <title>Draft genome of Bugula neritina, a colonial animal packing powerful symbionts and potential medicines.</title>
        <authorList>
            <person name="Rayko M."/>
        </authorList>
    </citation>
    <scope>NUCLEOTIDE SEQUENCE [LARGE SCALE GENOMIC DNA]</scope>
    <source>
        <strain evidence="2">Kwan_BN1</strain>
    </source>
</reference>
<proteinExistence type="predicted"/>
<sequence>MCINARLNEKLVLLPVEELENMCMKLTVVLSSGPFIFGFITYKHTANISYFIWAILFIAVMLMFNNTSSFS</sequence>
<name>A0A7J7KS20_BUGNE</name>
<dbReference type="EMBL" id="VXIV02000090">
    <property type="protein sequence ID" value="KAF6040991.1"/>
    <property type="molecule type" value="Genomic_DNA"/>
</dbReference>
<dbReference type="AlphaFoldDB" id="A0A7J7KS20"/>
<gene>
    <name evidence="2" type="ORF">EB796_000708</name>
</gene>
<accession>A0A7J7KS20</accession>
<feature type="transmembrane region" description="Helical" evidence="1">
    <location>
        <begin position="48"/>
        <end position="65"/>
    </location>
</feature>
<evidence type="ECO:0000313" key="3">
    <source>
        <dbReference type="Proteomes" id="UP000593567"/>
    </source>
</evidence>
<keyword evidence="1" id="KW-0472">Membrane</keyword>
<evidence type="ECO:0000313" key="2">
    <source>
        <dbReference type="EMBL" id="KAF6040991.1"/>
    </source>
</evidence>
<evidence type="ECO:0000256" key="1">
    <source>
        <dbReference type="SAM" id="Phobius"/>
    </source>
</evidence>
<keyword evidence="3" id="KW-1185">Reference proteome</keyword>
<keyword evidence="1" id="KW-0812">Transmembrane</keyword>